<dbReference type="EMBL" id="VDGH01000009">
    <property type="protein sequence ID" value="TQR11426.1"/>
    <property type="molecule type" value="Genomic_DNA"/>
</dbReference>
<evidence type="ECO:0000313" key="1">
    <source>
        <dbReference type="EMBL" id="TQR11426.1"/>
    </source>
</evidence>
<proteinExistence type="predicted"/>
<keyword evidence="2" id="KW-1185">Reference proteome</keyword>
<gene>
    <name evidence="1" type="ORF">FG382_15900</name>
</gene>
<reference evidence="1 2" key="1">
    <citation type="submission" date="2019-05" db="EMBL/GenBank/DDBJ databases">
        <title>Psychrobacillus vulpis sp. nov., a new species isolated from feces of a red fox that inhabits in The Tablas de Daimiel Natural Park, Albacete, Spain.</title>
        <authorList>
            <person name="Rodriguez M."/>
            <person name="Reina J.C."/>
            <person name="Bejar V."/>
            <person name="Llamas I."/>
        </authorList>
    </citation>
    <scope>NUCLEOTIDE SEQUENCE [LARGE SCALE GENOMIC DNA]</scope>
    <source>
        <strain evidence="1 2">NEAU-3TGS17</strain>
    </source>
</reference>
<comment type="caution">
    <text evidence="1">The sequence shown here is derived from an EMBL/GenBank/DDBJ whole genome shotgun (WGS) entry which is preliminary data.</text>
</comment>
<organism evidence="1 2">
    <name type="scientific">Psychrobacillus lasiicapitis</name>
    <dbReference type="NCBI Taxonomy" id="1636719"/>
    <lineage>
        <taxon>Bacteria</taxon>
        <taxon>Bacillati</taxon>
        <taxon>Bacillota</taxon>
        <taxon>Bacilli</taxon>
        <taxon>Bacillales</taxon>
        <taxon>Bacillaceae</taxon>
        <taxon>Psychrobacillus</taxon>
    </lineage>
</organism>
<name>A0A544T1U4_9BACI</name>
<sequence length="69" mass="7930">MSINPFLGILQYSDEIVKSPNPINYTKRAENYEAASLYKQALADYQKASDLLPESEYLKSKIKEMELVK</sequence>
<evidence type="ECO:0008006" key="3">
    <source>
        <dbReference type="Google" id="ProtNLM"/>
    </source>
</evidence>
<dbReference type="AlphaFoldDB" id="A0A544T1U4"/>
<dbReference type="Gene3D" id="1.25.40.10">
    <property type="entry name" value="Tetratricopeptide repeat domain"/>
    <property type="match status" value="1"/>
</dbReference>
<protein>
    <recommendedName>
        <fullName evidence="3">Tetratricopeptide repeat protein</fullName>
    </recommendedName>
</protein>
<evidence type="ECO:0000313" key="2">
    <source>
        <dbReference type="Proteomes" id="UP000317316"/>
    </source>
</evidence>
<dbReference type="RefSeq" id="WP_142539871.1">
    <property type="nucleotide sequence ID" value="NZ_BMIE01000007.1"/>
</dbReference>
<dbReference type="InterPro" id="IPR011990">
    <property type="entry name" value="TPR-like_helical_dom_sf"/>
</dbReference>
<dbReference type="Proteomes" id="UP000317316">
    <property type="component" value="Unassembled WGS sequence"/>
</dbReference>
<accession>A0A544T1U4</accession>